<dbReference type="EMBL" id="CAJVPQ010000398">
    <property type="protein sequence ID" value="CAG8478035.1"/>
    <property type="molecule type" value="Genomic_DNA"/>
</dbReference>
<dbReference type="PROSITE" id="PS00107">
    <property type="entry name" value="PROTEIN_KINASE_ATP"/>
    <property type="match status" value="1"/>
</dbReference>
<dbReference type="GO" id="GO:0005524">
    <property type="term" value="F:ATP binding"/>
    <property type="evidence" value="ECO:0007669"/>
    <property type="project" value="UniProtKB-UniRule"/>
</dbReference>
<comment type="caution">
    <text evidence="4">The sequence shown here is derived from an EMBL/GenBank/DDBJ whole genome shotgun (WGS) entry which is preliminary data.</text>
</comment>
<feature type="transmembrane region" description="Helical" evidence="2">
    <location>
        <begin position="67"/>
        <end position="88"/>
    </location>
</feature>
<dbReference type="PROSITE" id="PS50011">
    <property type="entry name" value="PROTEIN_KINASE_DOM"/>
    <property type="match status" value="1"/>
</dbReference>
<reference evidence="4" key="1">
    <citation type="submission" date="2021-06" db="EMBL/GenBank/DDBJ databases">
        <authorList>
            <person name="Kallberg Y."/>
            <person name="Tangrot J."/>
            <person name="Rosling A."/>
        </authorList>
    </citation>
    <scope>NUCLEOTIDE SEQUENCE</scope>
    <source>
        <strain evidence="4">UK204</strain>
    </source>
</reference>
<proteinExistence type="predicted"/>
<dbReference type="Proteomes" id="UP000789570">
    <property type="component" value="Unassembled WGS sequence"/>
</dbReference>
<accession>A0A9N8W8L7</accession>
<dbReference type="Gene3D" id="3.30.200.20">
    <property type="entry name" value="Phosphorylase Kinase, domain 1"/>
    <property type="match status" value="1"/>
</dbReference>
<evidence type="ECO:0000256" key="1">
    <source>
        <dbReference type="PROSITE-ProRule" id="PRU10141"/>
    </source>
</evidence>
<protein>
    <submittedName>
        <fullName evidence="4">17876_t:CDS:1</fullName>
    </submittedName>
</protein>
<dbReference type="SUPFAM" id="SSF56112">
    <property type="entry name" value="Protein kinase-like (PK-like)"/>
    <property type="match status" value="1"/>
</dbReference>
<sequence length="212" mass="24990">MSMRLLPLTEVEHVEILTLLKFPVEWKKCKKFHVSLVVGGLPRWIFEGLIMDVLYQTLETFFREMLIHFKVFSAIGSGGSAFVYAAYWKSTQTKFAIKKFAEGFTKEMILNEIHLMEIMRSKVDFHPNIIRFYGITNFEGVREKPMSTTNAIFVKLYQRCWEREPYERPDIDQVISELNSIDPKIHFISKENDESEIKDDDDFSNCDVTLYY</sequence>
<evidence type="ECO:0000313" key="4">
    <source>
        <dbReference type="EMBL" id="CAG8478035.1"/>
    </source>
</evidence>
<name>A0A9N8W8L7_9GLOM</name>
<dbReference type="InterPro" id="IPR011009">
    <property type="entry name" value="Kinase-like_dom_sf"/>
</dbReference>
<keyword evidence="2" id="KW-0472">Membrane</keyword>
<dbReference type="AlphaFoldDB" id="A0A9N8W8L7"/>
<feature type="domain" description="Protein kinase" evidence="3">
    <location>
        <begin position="69"/>
        <end position="212"/>
    </location>
</feature>
<evidence type="ECO:0000256" key="2">
    <source>
        <dbReference type="SAM" id="Phobius"/>
    </source>
</evidence>
<dbReference type="GO" id="GO:0004672">
    <property type="term" value="F:protein kinase activity"/>
    <property type="evidence" value="ECO:0007669"/>
    <property type="project" value="InterPro"/>
</dbReference>
<gene>
    <name evidence="4" type="ORF">FCALED_LOCUS2562</name>
</gene>
<dbReference type="InterPro" id="IPR000719">
    <property type="entry name" value="Prot_kinase_dom"/>
</dbReference>
<evidence type="ECO:0000313" key="5">
    <source>
        <dbReference type="Proteomes" id="UP000789570"/>
    </source>
</evidence>
<keyword evidence="1" id="KW-0547">Nucleotide-binding</keyword>
<dbReference type="InterPro" id="IPR017441">
    <property type="entry name" value="Protein_kinase_ATP_BS"/>
</dbReference>
<evidence type="ECO:0000259" key="3">
    <source>
        <dbReference type="PROSITE" id="PS50011"/>
    </source>
</evidence>
<feature type="binding site" evidence="1">
    <location>
        <position position="99"/>
    </location>
    <ligand>
        <name>ATP</name>
        <dbReference type="ChEBI" id="CHEBI:30616"/>
    </ligand>
</feature>
<keyword evidence="2" id="KW-1133">Transmembrane helix</keyword>
<keyword evidence="1" id="KW-0067">ATP-binding</keyword>
<dbReference type="OrthoDB" id="10261027at2759"/>
<organism evidence="4 5">
    <name type="scientific">Funneliformis caledonium</name>
    <dbReference type="NCBI Taxonomy" id="1117310"/>
    <lineage>
        <taxon>Eukaryota</taxon>
        <taxon>Fungi</taxon>
        <taxon>Fungi incertae sedis</taxon>
        <taxon>Mucoromycota</taxon>
        <taxon>Glomeromycotina</taxon>
        <taxon>Glomeromycetes</taxon>
        <taxon>Glomerales</taxon>
        <taxon>Glomeraceae</taxon>
        <taxon>Funneliformis</taxon>
    </lineage>
</organism>
<keyword evidence="2" id="KW-0812">Transmembrane</keyword>
<keyword evidence="5" id="KW-1185">Reference proteome</keyword>